<feature type="domain" description="DUF6598" evidence="2">
    <location>
        <begin position="603"/>
        <end position="810"/>
    </location>
</feature>
<dbReference type="Pfam" id="PF03485">
    <property type="entry name" value="Arg_tRNA_synt_N"/>
    <property type="match status" value="1"/>
</dbReference>
<reference evidence="3" key="1">
    <citation type="journal article" date="2022" name="Int. J. Mol. Sci.">
        <title>Draft Genome of Tanacetum Coccineum: Genomic Comparison of Closely Related Tanacetum-Family Plants.</title>
        <authorList>
            <person name="Yamashiro T."/>
            <person name="Shiraishi A."/>
            <person name="Nakayama K."/>
            <person name="Satake H."/>
        </authorList>
    </citation>
    <scope>NUCLEOTIDE SEQUENCE</scope>
</reference>
<evidence type="ECO:0000259" key="2">
    <source>
        <dbReference type="Pfam" id="PF20241"/>
    </source>
</evidence>
<evidence type="ECO:0000313" key="4">
    <source>
        <dbReference type="Proteomes" id="UP001151760"/>
    </source>
</evidence>
<dbReference type="InterPro" id="IPR036695">
    <property type="entry name" value="Arg-tRNA-synth_N_sf"/>
</dbReference>
<dbReference type="Proteomes" id="UP001151760">
    <property type="component" value="Unassembled WGS sequence"/>
</dbReference>
<dbReference type="EMBL" id="BQNB010008904">
    <property type="protein sequence ID" value="GJS55971.1"/>
    <property type="molecule type" value="Genomic_DNA"/>
</dbReference>
<dbReference type="PANTHER" id="PTHR11956:SF5">
    <property type="entry name" value="ARGININE--TRNA LIGASE, CYTOPLASMIC"/>
    <property type="match status" value="1"/>
</dbReference>
<keyword evidence="4" id="KW-1185">Reference proteome</keyword>
<sequence length="942" mass="107031">MARSRSTTRAKKPATTHKVIKEPRTTSKVIKEPRTADELIKEPTTTEKLIKELGRTMITIEIKRQLNAALQKSYPPYLENEFCLYKRLDEARLKKYGDYMCYNILRICEILRLEDPSLFKHTSPKAIAKKIMKNFEASDMIKGLTLVDIGFLTFKINGEWMVQRIEKNLKEGIVAWAPIATMKRAIVDLPAQDIDAEKHADCVRSYYIRETLVRLLEYSGVEVSGKICNDQSLLEVKKYFPEERGTIRKKGESLFVIKEKASPEAHSNNVHEDLAALWCGIYEQKADWIVYVTPVRQRDYIIKCFTAAEGYYEVEDFAADRDFKNEDRPTMSYLGYQTSGGEQEKLYRLWRVFQIYKRRCDLYAGEGMMAYGYSPEEVFECLIKYAYLKTHIYSECAFDVKEEMDYTQGNTFLHLLDARKKIRSVIEKNSSSIDLFKLNKALIGKEREFGLHLLQFTEPKLSSPCASALRAYNAQARDSRLSASIQRHSVSAVGVSTPSRRHPRLTPSLPQKFSKGLTSYLRPQTGKAMAIRDHYISNAVSRPNPSSRFELFSMFIGVTPSDFGKGFETGELFGYITVSDTCGLLSDGWCFLDKNGCGHVAHFVHDFDNSVGIRDTCFLSFGNPGSRHAVAFSDSIKIGVHLYVTTKKKDACYELCSCDSNIELEDFWLGTKSVERNTFNAEGINGCVSISYILIKDAVDTSWSLWYEPEQATGVPKLRGKIVAHYGDDNNMSYEAVMFHSERCKLEKGNLKLKRSTLAVPANETLMIKAFLQDDDSGEVIVNETIEYVAKPKASSIRWLIEGKNCRLELIVVVTGDGLFLVLISFLVRGRGCMPTFDQLFHVEETNRRKCVKLTGRDPVKAGALDCFVLQCKKTCKKTVECVACLLGRWNGSRETGMIGKGLYKARKRRAEANQSISEELGLYISLVLLSQRKEENISEEL</sequence>
<gene>
    <name evidence="3" type="ORF">Tco_0629333</name>
</gene>
<evidence type="ECO:0000259" key="1">
    <source>
        <dbReference type="Pfam" id="PF03485"/>
    </source>
</evidence>
<dbReference type="SUPFAM" id="SSF55190">
    <property type="entry name" value="Arginyl-tRNA synthetase (ArgRS), N-terminal 'additional' domain"/>
    <property type="match status" value="1"/>
</dbReference>
<dbReference type="InterPro" id="IPR046533">
    <property type="entry name" value="DUF6598"/>
</dbReference>
<feature type="domain" description="Arginyl tRNA synthetase N-terminal" evidence="1">
    <location>
        <begin position="61"/>
        <end position="156"/>
    </location>
</feature>
<organism evidence="3 4">
    <name type="scientific">Tanacetum coccineum</name>
    <dbReference type="NCBI Taxonomy" id="301880"/>
    <lineage>
        <taxon>Eukaryota</taxon>
        <taxon>Viridiplantae</taxon>
        <taxon>Streptophyta</taxon>
        <taxon>Embryophyta</taxon>
        <taxon>Tracheophyta</taxon>
        <taxon>Spermatophyta</taxon>
        <taxon>Magnoliopsida</taxon>
        <taxon>eudicotyledons</taxon>
        <taxon>Gunneridae</taxon>
        <taxon>Pentapetalae</taxon>
        <taxon>asterids</taxon>
        <taxon>campanulids</taxon>
        <taxon>Asterales</taxon>
        <taxon>Asteraceae</taxon>
        <taxon>Asteroideae</taxon>
        <taxon>Anthemideae</taxon>
        <taxon>Anthemidinae</taxon>
        <taxon>Tanacetum</taxon>
    </lineage>
</organism>
<accession>A0ABQ4WSW7</accession>
<comment type="caution">
    <text evidence="3">The sequence shown here is derived from an EMBL/GenBank/DDBJ whole genome shotgun (WGS) entry which is preliminary data.</text>
</comment>
<dbReference type="PANTHER" id="PTHR11956">
    <property type="entry name" value="ARGINYL-TRNA SYNTHETASE"/>
    <property type="match status" value="1"/>
</dbReference>
<dbReference type="InterPro" id="IPR001278">
    <property type="entry name" value="Arg-tRNA-ligase"/>
</dbReference>
<proteinExistence type="predicted"/>
<dbReference type="InterPro" id="IPR005148">
    <property type="entry name" value="Arg-tRNA-synth_N"/>
</dbReference>
<dbReference type="Pfam" id="PF20241">
    <property type="entry name" value="DUF6598"/>
    <property type="match status" value="1"/>
</dbReference>
<dbReference type="GO" id="GO:0016874">
    <property type="term" value="F:ligase activity"/>
    <property type="evidence" value="ECO:0007669"/>
    <property type="project" value="UniProtKB-KW"/>
</dbReference>
<evidence type="ECO:0000313" key="3">
    <source>
        <dbReference type="EMBL" id="GJS55971.1"/>
    </source>
</evidence>
<dbReference type="Gene3D" id="3.30.1360.70">
    <property type="entry name" value="Arginyl tRNA synthetase N-terminal domain"/>
    <property type="match status" value="1"/>
</dbReference>
<keyword evidence="3" id="KW-0436">Ligase</keyword>
<protein>
    <submittedName>
        <fullName evidence="3">Arginine--tRNA ligase, chloroplastic/mitochondrial</fullName>
    </submittedName>
</protein>
<name>A0ABQ4WSW7_9ASTR</name>
<reference evidence="3" key="2">
    <citation type="submission" date="2022-01" db="EMBL/GenBank/DDBJ databases">
        <authorList>
            <person name="Yamashiro T."/>
            <person name="Shiraishi A."/>
            <person name="Satake H."/>
            <person name="Nakayama K."/>
        </authorList>
    </citation>
    <scope>NUCLEOTIDE SEQUENCE</scope>
</reference>